<name>A0AA95J9H6_9BACL</name>
<dbReference type="Proteomes" id="UP001178662">
    <property type="component" value="Chromosome"/>
</dbReference>
<gene>
    <name evidence="1" type="ORF">P0Y55_12045</name>
</gene>
<dbReference type="EMBL" id="CP119317">
    <property type="protein sequence ID" value="WEK53318.1"/>
    <property type="molecule type" value="Genomic_DNA"/>
</dbReference>
<proteinExistence type="predicted"/>
<evidence type="ECO:0000313" key="2">
    <source>
        <dbReference type="Proteomes" id="UP001178662"/>
    </source>
</evidence>
<dbReference type="AlphaFoldDB" id="A0AA95J9H6"/>
<sequence>MAVVKNLLVRAGADFSELKTEMRKANTSMKIFQSGMSSSLKKIAGIFAGAFAVKKMIDFGKASYEASNQMAVAEAKLATIMKQRMHATDGTISSVKDLISAQESIGVVDVTAQTAAAQELATYLSSAKSLKTLVPTLNDLVAQQYGLSASAEQATGMATMLGKVMDGQVGALSRYGFTFDKSQEKILKYGTEAQKTALLVDIVRDSIGNMNVELGKTPQGQLKQIGYTFDSIKMEIGRGLVPVLQALLPYIRAIANAFLMAAQYASAFVSALFGKSNSKVVVSQADAVDDLGDAYTSAGEAAKKAAGSVAGFDEVNNLADNSSSGLSGASSAGKITTPLFDAGAMDGLTEVGAKTEEIYAKAREAAEKLTNTYNEIKKAVNDLWDAMKPFATWLGGEYKRNWGILGDTIEWVWKNITIPMANAELWFWNEVLKPFGKWIDGYFVGVWSGLGKAMKAVWDNVLVPIGNAFKWLWNDVLTPFGKWLGDKFVIAWNAVKDAANAVWKNVLVPFGEYIGKLWNDTMKAFGTWLKDVFAAAWDAVKIAANGLWKNVLVPFGTFISKIWTDVLKPFTAWLSDKFTIVWNTIGDAASGLGTILSDLVSYIAGAFTIDWEKAWNGISKFFGTIFEGVKNVFKGVINFIIDNLNYLIRKMNKISVDIPDWLGGGTFGINISEIPRLAKGGITDGPMLAMVGDNPGGREVVSPLDDLVGIVQTAVSSAMQAMGGSNQSQPQINLQIDGVTFARLMNAYSAKEGARIGGAMIRTT</sequence>
<protein>
    <recommendedName>
        <fullName evidence="3">Phage tail tape measure protein</fullName>
    </recommendedName>
</protein>
<evidence type="ECO:0008006" key="3">
    <source>
        <dbReference type="Google" id="ProtNLM"/>
    </source>
</evidence>
<organism evidence="1 2">
    <name type="scientific">Candidatus Cohnella colombiensis</name>
    <dbReference type="NCBI Taxonomy" id="3121368"/>
    <lineage>
        <taxon>Bacteria</taxon>
        <taxon>Bacillati</taxon>
        <taxon>Bacillota</taxon>
        <taxon>Bacilli</taxon>
        <taxon>Bacillales</taxon>
        <taxon>Paenibacillaceae</taxon>
        <taxon>Cohnella</taxon>
    </lineage>
</organism>
<keyword evidence="2" id="KW-1185">Reference proteome</keyword>
<accession>A0AA95J9H6</accession>
<evidence type="ECO:0000313" key="1">
    <source>
        <dbReference type="EMBL" id="WEK53318.1"/>
    </source>
</evidence>
<reference evidence="1" key="1">
    <citation type="submission" date="2023-03" db="EMBL/GenBank/DDBJ databases">
        <title>Andean soil-derived lignocellulolytic bacterial consortium as a source of novel taxa and putative plastic-active enzymes.</title>
        <authorList>
            <person name="Diaz-Garcia L."/>
            <person name="Chuvochina M."/>
            <person name="Feuerriegel G."/>
            <person name="Bunk B."/>
            <person name="Sproer C."/>
            <person name="Streit W.R."/>
            <person name="Rodriguez L.M."/>
            <person name="Overmann J."/>
            <person name="Jimenez D.J."/>
        </authorList>
    </citation>
    <scope>NUCLEOTIDE SEQUENCE</scope>
    <source>
        <strain evidence="1">MAG 2441</strain>
    </source>
</reference>